<dbReference type="GO" id="GO:0019646">
    <property type="term" value="P:aerobic electron transport chain"/>
    <property type="evidence" value="ECO:0007669"/>
    <property type="project" value="TreeGrafter"/>
</dbReference>
<evidence type="ECO:0000256" key="12">
    <source>
        <dbReference type="SAM" id="Phobius"/>
    </source>
</evidence>
<feature type="transmembrane region" description="Helical" evidence="12">
    <location>
        <begin position="226"/>
        <end position="246"/>
    </location>
</feature>
<keyword evidence="7" id="KW-0479">Metal-binding</keyword>
<evidence type="ECO:0000256" key="6">
    <source>
        <dbReference type="ARBA" id="ARBA00022692"/>
    </source>
</evidence>
<organism evidence="13 14">
    <name type="scientific">Cytobacillus dafuensis</name>
    <name type="common">Bacillus dafuensis</name>
    <dbReference type="NCBI Taxonomy" id="1742359"/>
    <lineage>
        <taxon>Bacteria</taxon>
        <taxon>Bacillati</taxon>
        <taxon>Bacillota</taxon>
        <taxon>Bacilli</taxon>
        <taxon>Bacillales</taxon>
        <taxon>Bacillaceae</taxon>
        <taxon>Cytobacillus</taxon>
    </lineage>
</organism>
<dbReference type="PIRSF" id="PIRSF000267">
    <property type="entry name" value="Cyt_oxidse_sub2"/>
    <property type="match status" value="1"/>
</dbReference>
<dbReference type="GO" id="GO:0070069">
    <property type="term" value="C:cytochrome complex"/>
    <property type="evidence" value="ECO:0007669"/>
    <property type="project" value="TreeGrafter"/>
</dbReference>
<evidence type="ECO:0000256" key="4">
    <source>
        <dbReference type="ARBA" id="ARBA00022475"/>
    </source>
</evidence>
<dbReference type="GO" id="GO:0005886">
    <property type="term" value="C:plasma membrane"/>
    <property type="evidence" value="ECO:0007669"/>
    <property type="project" value="UniProtKB-SubCell"/>
</dbReference>
<dbReference type="OrthoDB" id="9776710at2"/>
<keyword evidence="3" id="KW-0813">Transport</keyword>
<feature type="transmembrane region" description="Helical" evidence="12">
    <location>
        <begin position="253"/>
        <end position="282"/>
    </location>
</feature>
<feature type="transmembrane region" description="Helical" evidence="12">
    <location>
        <begin position="158"/>
        <end position="180"/>
    </location>
</feature>
<evidence type="ECO:0000256" key="10">
    <source>
        <dbReference type="ARBA" id="ARBA00023004"/>
    </source>
</evidence>
<name>A0A5B8Z958_CYTDA</name>
<proteinExistence type="inferred from homology"/>
<dbReference type="Pfam" id="PF02322">
    <property type="entry name" value="Cyt_bd_oxida_II"/>
    <property type="match status" value="1"/>
</dbReference>
<keyword evidence="14" id="KW-1185">Reference proteome</keyword>
<evidence type="ECO:0000313" key="14">
    <source>
        <dbReference type="Proteomes" id="UP000321555"/>
    </source>
</evidence>
<feature type="transmembrane region" description="Helical" evidence="12">
    <location>
        <begin position="114"/>
        <end position="138"/>
    </location>
</feature>
<reference evidence="14" key="1">
    <citation type="submission" date="2019-08" db="EMBL/GenBank/DDBJ databases">
        <authorList>
            <person name="Zheng X."/>
        </authorList>
    </citation>
    <scope>NUCLEOTIDE SEQUENCE [LARGE SCALE GENOMIC DNA]</scope>
    <source>
        <strain evidence="14">FJAT-25496</strain>
    </source>
</reference>
<dbReference type="PANTHER" id="PTHR43141">
    <property type="entry name" value="CYTOCHROME BD2 SUBUNIT II"/>
    <property type="match status" value="1"/>
</dbReference>
<evidence type="ECO:0000313" key="13">
    <source>
        <dbReference type="EMBL" id="QED49655.1"/>
    </source>
</evidence>
<evidence type="ECO:0000256" key="11">
    <source>
        <dbReference type="ARBA" id="ARBA00023136"/>
    </source>
</evidence>
<feature type="transmembrane region" description="Helical" evidence="12">
    <location>
        <begin position="200"/>
        <end position="220"/>
    </location>
</feature>
<dbReference type="GO" id="GO:0046872">
    <property type="term" value="F:metal ion binding"/>
    <property type="evidence" value="ECO:0007669"/>
    <property type="project" value="UniProtKB-KW"/>
</dbReference>
<dbReference type="KEGG" id="bda:FSZ17_21605"/>
<keyword evidence="5" id="KW-0349">Heme</keyword>
<keyword evidence="4" id="KW-1003">Cell membrane</keyword>
<sequence>MQLSELWFVLVGVLFVGFVFLEGFDFGVGMSTKFLAKNDLEKRVLINTIGPFWDANEVWLLTAGGAMFAAFPHWYATLFSGYYLPFVVLLLALIARGVAFEFRGKVDSKRWTQTWDWAILLGSILPPFLLGVLFSGLIKGLPIDENMNMHAGFLDIVNVYTVVGGLAFVLLSYLHGLMFITLKTTGSLRERARQAALKMYIASGAVVVLFVVLTAVYTEAFAEKGAILIPVYGLAIVLYLLLYPLLRNKKEGFSFTVTGIIMVLVTSSFFIALFPNVMISSIDIVNNLTVYNAASGDYSLKLMAIVAAIMVPIVLGYTIWSYYVFRKRVTSKEHLEY</sequence>
<keyword evidence="11 12" id="KW-0472">Membrane</keyword>
<dbReference type="PANTHER" id="PTHR43141:SF5">
    <property type="entry name" value="CYTOCHROME BD-I UBIQUINOL OXIDASE SUBUNIT 2"/>
    <property type="match status" value="1"/>
</dbReference>
<evidence type="ECO:0000256" key="3">
    <source>
        <dbReference type="ARBA" id="ARBA00022448"/>
    </source>
</evidence>
<keyword evidence="6 12" id="KW-0812">Transmembrane</keyword>
<dbReference type="InterPro" id="IPR003317">
    <property type="entry name" value="Cyt-d_oxidase_su2"/>
</dbReference>
<evidence type="ECO:0000256" key="7">
    <source>
        <dbReference type="ARBA" id="ARBA00022723"/>
    </source>
</evidence>
<gene>
    <name evidence="13" type="primary">cydB</name>
    <name evidence="13" type="ORF">FSZ17_21605</name>
</gene>
<evidence type="ECO:0000256" key="8">
    <source>
        <dbReference type="ARBA" id="ARBA00022982"/>
    </source>
</evidence>
<evidence type="ECO:0000256" key="1">
    <source>
        <dbReference type="ARBA" id="ARBA00004651"/>
    </source>
</evidence>
<comment type="subcellular location">
    <subcellularLocation>
        <location evidence="1">Cell membrane</location>
        <topology evidence="1">Multi-pass membrane protein</topology>
    </subcellularLocation>
</comment>
<dbReference type="RefSeq" id="WP_057772981.1">
    <property type="nucleotide sequence ID" value="NZ_CP042593.1"/>
</dbReference>
<keyword evidence="8" id="KW-0249">Electron transport</keyword>
<dbReference type="Proteomes" id="UP000321555">
    <property type="component" value="Chromosome"/>
</dbReference>
<accession>A0A5B8Z958</accession>
<evidence type="ECO:0000256" key="9">
    <source>
        <dbReference type="ARBA" id="ARBA00022989"/>
    </source>
</evidence>
<evidence type="ECO:0000256" key="2">
    <source>
        <dbReference type="ARBA" id="ARBA00007543"/>
    </source>
</evidence>
<comment type="similarity">
    <text evidence="2">Belongs to the cytochrome ubiquinol oxidase subunit 2 family.</text>
</comment>
<dbReference type="GO" id="GO:0009055">
    <property type="term" value="F:electron transfer activity"/>
    <property type="evidence" value="ECO:0007669"/>
    <property type="project" value="TreeGrafter"/>
</dbReference>
<dbReference type="GO" id="GO:0016682">
    <property type="term" value="F:oxidoreductase activity, acting on diphenols and related substances as donors, oxygen as acceptor"/>
    <property type="evidence" value="ECO:0007669"/>
    <property type="project" value="TreeGrafter"/>
</dbReference>
<dbReference type="STRING" id="1742359.GCA_001439625_03188"/>
<keyword evidence="9 12" id="KW-1133">Transmembrane helix</keyword>
<feature type="transmembrane region" description="Helical" evidence="12">
    <location>
        <begin position="82"/>
        <end position="102"/>
    </location>
</feature>
<dbReference type="NCBIfam" id="TIGR00203">
    <property type="entry name" value="cydB"/>
    <property type="match status" value="1"/>
</dbReference>
<dbReference type="EMBL" id="CP042593">
    <property type="protein sequence ID" value="QED49655.1"/>
    <property type="molecule type" value="Genomic_DNA"/>
</dbReference>
<keyword evidence="10" id="KW-0408">Iron</keyword>
<protein>
    <submittedName>
        <fullName evidence="13">Cytochrome d ubiquinol oxidase subunit II</fullName>
    </submittedName>
</protein>
<feature type="transmembrane region" description="Helical" evidence="12">
    <location>
        <begin position="302"/>
        <end position="325"/>
    </location>
</feature>
<dbReference type="AlphaFoldDB" id="A0A5B8Z958"/>
<evidence type="ECO:0000256" key="5">
    <source>
        <dbReference type="ARBA" id="ARBA00022617"/>
    </source>
</evidence>
<feature type="transmembrane region" description="Helical" evidence="12">
    <location>
        <begin position="6"/>
        <end position="28"/>
    </location>
</feature>